<dbReference type="OrthoDB" id="9934617at2759"/>
<sequence>MIFRLVSSQLLRTLHCVIQIILQKQRKKALTSAKSPFHMSQVLKIFVSEKKYIVFESCLDELLTKYNKCTKSDHCDAPIISFEKVTTGCLLKVYTICEQNHKCLVWRSQPLIGKRSIGNILASAGILFSGSHYAKINEYFKLIGVPFISKSSHYMYQKYFLFPVIDVHYKKEQKKIIDNVKAKAICLTGDGQCDSPGFCAKYCTYTFIDYNTKKILDFSLIQVSEATSSVAMEKQAFTRCIDKLIADGLIIRIIATDRHVCIRKVMRERYPQINHQFDIWHYCKSMTKKLQNLAKKKSLSELAPWTTSIVNHMWSCSSFCKGDPEVLRERWRSLLRHVLNEHCWESNGEQKRCDHATIPENEDWLKRHTPAHNKLIEFVTNKRMDRELPHLTYFCHTGDLEVYHSMILKYRPTLHC</sequence>
<dbReference type="PANTHER" id="PTHR31751">
    <property type="entry name" value="SI:CH211-108C17.2-RELATED-RELATED"/>
    <property type="match status" value="1"/>
</dbReference>
<proteinExistence type="predicted"/>
<reference evidence="1" key="2">
    <citation type="submission" date="2025-09" db="UniProtKB">
        <authorList>
            <consortium name="Ensembl"/>
        </authorList>
    </citation>
    <scope>IDENTIFICATION</scope>
</reference>
<accession>A0A8C5PIH0</accession>
<protein>
    <submittedName>
        <fullName evidence="1">Uncharacterized protein</fullName>
    </submittedName>
</protein>
<dbReference type="Ensembl" id="ENSLLET00000024130.1">
    <property type="protein sequence ID" value="ENSLLEP00000023254.1"/>
    <property type="gene ID" value="ENSLLEG00000014761.1"/>
</dbReference>
<reference evidence="1" key="1">
    <citation type="submission" date="2025-08" db="UniProtKB">
        <authorList>
            <consortium name="Ensembl"/>
        </authorList>
    </citation>
    <scope>IDENTIFICATION</scope>
</reference>
<dbReference type="PANTHER" id="PTHR31751:SF42">
    <property type="entry name" value="PROTEIN CBG10204"/>
    <property type="match status" value="1"/>
</dbReference>
<dbReference type="GeneTree" id="ENSGT00940000164945"/>
<keyword evidence="2" id="KW-1185">Reference proteome</keyword>
<name>A0A8C5PIH0_9ANUR</name>
<dbReference type="AlphaFoldDB" id="A0A8C5PIH0"/>
<organism evidence="1 2">
    <name type="scientific">Leptobrachium leishanense</name>
    <name type="common">Leishan spiny toad</name>
    <dbReference type="NCBI Taxonomy" id="445787"/>
    <lineage>
        <taxon>Eukaryota</taxon>
        <taxon>Metazoa</taxon>
        <taxon>Chordata</taxon>
        <taxon>Craniata</taxon>
        <taxon>Vertebrata</taxon>
        <taxon>Euteleostomi</taxon>
        <taxon>Amphibia</taxon>
        <taxon>Batrachia</taxon>
        <taxon>Anura</taxon>
        <taxon>Pelobatoidea</taxon>
        <taxon>Megophryidae</taxon>
        <taxon>Leptobrachium</taxon>
    </lineage>
</organism>
<evidence type="ECO:0000313" key="1">
    <source>
        <dbReference type="Ensembl" id="ENSLLEP00000023254.1"/>
    </source>
</evidence>
<dbReference type="Proteomes" id="UP000694569">
    <property type="component" value="Unplaced"/>
</dbReference>
<evidence type="ECO:0000313" key="2">
    <source>
        <dbReference type="Proteomes" id="UP000694569"/>
    </source>
</evidence>